<protein>
    <recommendedName>
        <fullName evidence="5">NodB homology domain-containing protein</fullName>
    </recommendedName>
</protein>
<evidence type="ECO:0000256" key="3">
    <source>
        <dbReference type="SAM" id="MobiDB-lite"/>
    </source>
</evidence>
<feature type="domain" description="NodB homology" evidence="5">
    <location>
        <begin position="334"/>
        <end position="512"/>
    </location>
</feature>
<dbReference type="InterPro" id="IPR050248">
    <property type="entry name" value="Polysacc_deacetylase_ArnD"/>
</dbReference>
<dbReference type="Gene3D" id="3.20.20.370">
    <property type="entry name" value="Glycoside hydrolase/deacetylase"/>
    <property type="match status" value="1"/>
</dbReference>
<dbReference type="PROSITE" id="PS51257">
    <property type="entry name" value="PROKAR_LIPOPROTEIN"/>
    <property type="match status" value="1"/>
</dbReference>
<accession>A0AAC9ANZ6</accession>
<feature type="signal peptide" evidence="4">
    <location>
        <begin position="1"/>
        <end position="23"/>
    </location>
</feature>
<dbReference type="SUPFAM" id="SSF88713">
    <property type="entry name" value="Glycoside hydrolase/deacetylase"/>
    <property type="match status" value="1"/>
</dbReference>
<evidence type="ECO:0000256" key="1">
    <source>
        <dbReference type="ARBA" id="ARBA00022723"/>
    </source>
</evidence>
<dbReference type="GO" id="GO:0016810">
    <property type="term" value="F:hydrolase activity, acting on carbon-nitrogen (but not peptide) bonds"/>
    <property type="evidence" value="ECO:0007669"/>
    <property type="project" value="InterPro"/>
</dbReference>
<dbReference type="Proteomes" id="UP000075221">
    <property type="component" value="Chromosome"/>
</dbReference>
<dbReference type="GO" id="GO:0005975">
    <property type="term" value="P:carbohydrate metabolic process"/>
    <property type="evidence" value="ECO:0007669"/>
    <property type="project" value="InterPro"/>
</dbReference>
<dbReference type="InterPro" id="IPR011330">
    <property type="entry name" value="Glyco_hydro/deAcase_b/a-brl"/>
</dbReference>
<sequence length="545" mass="56176">MNLTRRGFIGASSGLLAALSLSACNGSDGRPGSSGAGNKGSKGTPAPASMTKVDAALVSGAIPTKLTASNPRTVSAAVPQIPKARNLTQALEVVRERTLRQAAWDKASAVDISTSYVAASADVIGVLVKATTTKAGKETTALTSLWYNAQLSQTFSPSVLISWPGWADFAKAVGKAASDASLDKAKVLKALQDTPAPYGTGPAIAFDTAGGVVVNFPPGAVKAEPTEVRVPKKTVTPLLSDFGVLAEGASNHPSAFSGTPTTTLTWWKPGQNKPRPSGSPNLRPLPGDSTGPVTTQSAAPSASASPSASPSPSAGASGPEHPSTAIGIDCVANKAVALTYDDGPGPETATVLAALEKHKGAATFFEMGNSIDAYPKTTVLVAASGYEIGSHTVTHPDLATLGSERLKQEITGNSARIKKLIGRSPLLLRPPYGSHNEAADEVASADGMAIVNWSVDTEDWKTKSTSATEQKVFNDVKIYTEPIILMHDIHDFTVAAAGPIIEKLTAEGYKLVTVSEMTLNTGGFRTGHGYCRGTSLVQDGYLCKG</sequence>
<evidence type="ECO:0000256" key="2">
    <source>
        <dbReference type="ARBA" id="ARBA00022801"/>
    </source>
</evidence>
<feature type="region of interest" description="Disordered" evidence="3">
    <location>
        <begin position="249"/>
        <end position="322"/>
    </location>
</feature>
<dbReference type="PANTHER" id="PTHR10587">
    <property type="entry name" value="GLYCOSYL TRANSFERASE-RELATED"/>
    <property type="match status" value="1"/>
</dbReference>
<organism evidence="6 7">
    <name type="scientific">Acidipropionibacterium acidipropionici</name>
    <dbReference type="NCBI Taxonomy" id="1748"/>
    <lineage>
        <taxon>Bacteria</taxon>
        <taxon>Bacillati</taxon>
        <taxon>Actinomycetota</taxon>
        <taxon>Actinomycetes</taxon>
        <taxon>Propionibacteriales</taxon>
        <taxon>Propionibacteriaceae</taxon>
        <taxon>Acidipropionibacterium</taxon>
    </lineage>
</organism>
<feature type="chain" id="PRO_5041900537" description="NodB homology domain-containing protein" evidence="4">
    <location>
        <begin position="24"/>
        <end position="545"/>
    </location>
</feature>
<dbReference type="GO" id="GO:0016020">
    <property type="term" value="C:membrane"/>
    <property type="evidence" value="ECO:0007669"/>
    <property type="project" value="TreeGrafter"/>
</dbReference>
<dbReference type="EMBL" id="CP014352">
    <property type="protein sequence ID" value="AMS06208.1"/>
    <property type="molecule type" value="Genomic_DNA"/>
</dbReference>
<keyword evidence="2" id="KW-0378">Hydrolase</keyword>
<keyword evidence="1" id="KW-0479">Metal-binding</keyword>
<evidence type="ECO:0000256" key="4">
    <source>
        <dbReference type="SAM" id="SignalP"/>
    </source>
</evidence>
<keyword evidence="4" id="KW-0732">Signal</keyword>
<dbReference type="PANTHER" id="PTHR10587:SF133">
    <property type="entry name" value="CHITIN DEACETYLASE 1-RELATED"/>
    <property type="match status" value="1"/>
</dbReference>
<name>A0AAC9ANZ6_9ACTN</name>
<feature type="region of interest" description="Disordered" evidence="3">
    <location>
        <begin position="27"/>
        <end position="48"/>
    </location>
</feature>
<gene>
    <name evidence="6" type="ORF">AXH35_12935</name>
</gene>
<feature type="compositionally biased region" description="Polar residues" evidence="3">
    <location>
        <begin position="251"/>
        <end position="265"/>
    </location>
</feature>
<dbReference type="InterPro" id="IPR006311">
    <property type="entry name" value="TAT_signal"/>
</dbReference>
<evidence type="ECO:0000259" key="5">
    <source>
        <dbReference type="PROSITE" id="PS51677"/>
    </source>
</evidence>
<feature type="compositionally biased region" description="Low complexity" evidence="3">
    <location>
        <begin position="297"/>
        <end position="319"/>
    </location>
</feature>
<dbReference type="InterPro" id="IPR002509">
    <property type="entry name" value="NODB_dom"/>
</dbReference>
<dbReference type="RefSeq" id="WP_062820106.1">
    <property type="nucleotide sequence ID" value="NZ_CP014352.1"/>
</dbReference>
<reference evidence="6 7" key="1">
    <citation type="submission" date="2016-02" db="EMBL/GenBank/DDBJ databases">
        <title>Complete Genome Sequence of Propionibacterium acidipropionici ATCC 55737.</title>
        <authorList>
            <person name="Luna Flores C.H."/>
            <person name="Nielsen L.K."/>
            <person name="Marcellin E."/>
        </authorList>
    </citation>
    <scope>NUCLEOTIDE SEQUENCE [LARGE SCALE GENOMIC DNA]</scope>
    <source>
        <strain evidence="6 7">ATCC 55737</strain>
    </source>
</reference>
<evidence type="ECO:0000313" key="7">
    <source>
        <dbReference type="Proteomes" id="UP000075221"/>
    </source>
</evidence>
<dbReference type="PROSITE" id="PS51318">
    <property type="entry name" value="TAT"/>
    <property type="match status" value="1"/>
</dbReference>
<evidence type="ECO:0000313" key="6">
    <source>
        <dbReference type="EMBL" id="AMS06208.1"/>
    </source>
</evidence>
<dbReference type="GO" id="GO:0046872">
    <property type="term" value="F:metal ion binding"/>
    <property type="evidence" value="ECO:0007669"/>
    <property type="project" value="UniProtKB-KW"/>
</dbReference>
<dbReference type="AlphaFoldDB" id="A0AAC9ANZ6"/>
<proteinExistence type="predicted"/>
<dbReference type="PROSITE" id="PS51677">
    <property type="entry name" value="NODB"/>
    <property type="match status" value="1"/>
</dbReference>
<dbReference type="Pfam" id="PF01522">
    <property type="entry name" value="Polysacc_deac_1"/>
    <property type="match status" value="1"/>
</dbReference>